<feature type="region of interest" description="Disordered" evidence="6">
    <location>
        <begin position="491"/>
        <end position="518"/>
    </location>
</feature>
<dbReference type="GO" id="GO:0008195">
    <property type="term" value="F:phosphatidate phosphatase activity"/>
    <property type="evidence" value="ECO:0007669"/>
    <property type="project" value="UniProtKB-EC"/>
</dbReference>
<dbReference type="InterPro" id="IPR013209">
    <property type="entry name" value="LNS2"/>
</dbReference>
<dbReference type="PANTHER" id="PTHR12181:SF12">
    <property type="entry name" value="PHOSPHATIDATE PHOSPHATASE"/>
    <property type="match status" value="1"/>
</dbReference>
<feature type="compositionally biased region" description="Acidic residues" evidence="6">
    <location>
        <begin position="1129"/>
        <end position="1144"/>
    </location>
</feature>
<protein>
    <recommendedName>
        <fullName evidence="3">phosphatidate phosphatase</fullName>
        <ecNumber evidence="3">3.1.3.4</ecNumber>
    </recommendedName>
</protein>
<feature type="compositionally biased region" description="Polar residues" evidence="6">
    <location>
        <begin position="319"/>
        <end position="333"/>
    </location>
</feature>
<dbReference type="Pfam" id="PF16876">
    <property type="entry name" value="Lipin_mid"/>
    <property type="match status" value="1"/>
</dbReference>
<keyword evidence="5" id="KW-0378">Hydrolase</keyword>
<dbReference type="EC" id="3.1.3.4" evidence="3"/>
<feature type="compositionally biased region" description="Polar residues" evidence="6">
    <location>
        <begin position="627"/>
        <end position="636"/>
    </location>
</feature>
<feature type="region of interest" description="Disordered" evidence="6">
    <location>
        <begin position="583"/>
        <end position="602"/>
    </location>
</feature>
<evidence type="ECO:0000313" key="9">
    <source>
        <dbReference type="Proteomes" id="UP000186601"/>
    </source>
</evidence>
<keyword evidence="4" id="KW-0597">Phosphoprotein</keyword>
<evidence type="ECO:0000256" key="5">
    <source>
        <dbReference type="ARBA" id="ARBA00022801"/>
    </source>
</evidence>
<evidence type="ECO:0000259" key="7">
    <source>
        <dbReference type="SMART" id="SM00775"/>
    </source>
</evidence>
<feature type="compositionally biased region" description="Polar residues" evidence="6">
    <location>
        <begin position="193"/>
        <end position="208"/>
    </location>
</feature>
<organism evidence="8 9">
    <name type="scientific">Hermanssonia centrifuga</name>
    <dbReference type="NCBI Taxonomy" id="98765"/>
    <lineage>
        <taxon>Eukaryota</taxon>
        <taxon>Fungi</taxon>
        <taxon>Dikarya</taxon>
        <taxon>Basidiomycota</taxon>
        <taxon>Agaricomycotina</taxon>
        <taxon>Agaricomycetes</taxon>
        <taxon>Polyporales</taxon>
        <taxon>Meruliaceae</taxon>
        <taxon>Hermanssonia</taxon>
    </lineage>
</organism>
<feature type="region of interest" description="Disordered" evidence="6">
    <location>
        <begin position="307"/>
        <end position="374"/>
    </location>
</feature>
<feature type="region of interest" description="Disordered" evidence="6">
    <location>
        <begin position="1004"/>
        <end position="1037"/>
    </location>
</feature>
<comment type="caution">
    <text evidence="8">The sequence shown here is derived from an EMBL/GenBank/DDBJ whole genome shotgun (WGS) entry which is preliminary data.</text>
</comment>
<dbReference type="InterPro" id="IPR036412">
    <property type="entry name" value="HAD-like_sf"/>
</dbReference>
<dbReference type="InterPro" id="IPR031315">
    <property type="entry name" value="LNS2/PITP"/>
</dbReference>
<feature type="compositionally biased region" description="Acidic residues" evidence="6">
    <location>
        <begin position="1107"/>
        <end position="1120"/>
    </location>
</feature>
<evidence type="ECO:0000256" key="1">
    <source>
        <dbReference type="ARBA" id="ARBA00001946"/>
    </source>
</evidence>
<accession>A0A2R6PMW6</accession>
<feature type="domain" description="LNS2/PITP" evidence="7">
    <location>
        <begin position="768"/>
        <end position="923"/>
    </location>
</feature>
<dbReference type="SUPFAM" id="SSF56784">
    <property type="entry name" value="HAD-like"/>
    <property type="match status" value="1"/>
</dbReference>
<comment type="similarity">
    <text evidence="2">Belongs to the lipin family.</text>
</comment>
<feature type="region of interest" description="Disordered" evidence="6">
    <location>
        <begin position="1052"/>
        <end position="1156"/>
    </location>
</feature>
<feature type="region of interest" description="Disordered" evidence="6">
    <location>
        <begin position="432"/>
        <end position="466"/>
    </location>
</feature>
<feature type="compositionally biased region" description="Polar residues" evidence="6">
    <location>
        <begin position="675"/>
        <end position="700"/>
    </location>
</feature>
<dbReference type="AlphaFoldDB" id="A0A2R6PMW6"/>
<evidence type="ECO:0000256" key="4">
    <source>
        <dbReference type="ARBA" id="ARBA00022553"/>
    </source>
</evidence>
<dbReference type="InterPro" id="IPR031703">
    <property type="entry name" value="Lipin_mid"/>
</dbReference>
<evidence type="ECO:0000313" key="8">
    <source>
        <dbReference type="EMBL" id="PSR93765.1"/>
    </source>
</evidence>
<dbReference type="STRING" id="98765.A0A2R6PMW6"/>
<feature type="compositionally biased region" description="Low complexity" evidence="6">
    <location>
        <begin position="1094"/>
        <end position="1106"/>
    </location>
</feature>
<sequence>MNYLRGAVSAISAPYQYYKDINPATLTGAIDVIVINRPRLVSDDASQESKPNKDGDMELACSPFHVRFGKWQVLRPADKKVNVFVNGKLIPFSMKIGDAGEAFFIFETDEDVPEEIVTSPLLEATRPGQSNAQVQRTGRFGAKEEESQPPSPAQQALESQEPDFLDLDATSKVENALPSGAAPVSSTDHPDISVSTPPSHEPSTGPSLLTRTAEFGKAALGVAREMERSGKDKLNDETLKDAVKEVETEQRGYFSDGLSAVKNFSPSERLGLGAQKGDEVLPSVVSKQAEAPKVTYGHDIVYDTEGYHSGLHGKEGSDLTVTNGDSSTTSEPSDSGDLTPGPSRSPSPELHNIPFPRAISEPPPEVSENRSSLPVSRFGTHLRASTRHPIASHVDVRNLKLTLPDTTEEYSWEWGNFPQKTPVWSAFDNLDRKGKGRMSPDEELESDYWSSNPDPQDSSYGSGGLLTVDRRDPTRFRVFIEGKTVEFELSLIPPRDSNGDAAPGASTKTRRRSGTLGGKDEVEDAEFFNRGKVNFSRFLEDDQIVKADNLTLRWAGDMYITREDGSPLMAALTLWREAALTKDPQLSSRPVSPDPDADPRLRRRSIEHEDALSSGDERPSVHRAVTVDQSQTPNKPSSSSWVRWWSRSRQEAAAGRPELRALSSAPGKADDATEGNASPRATTQSTPSGSGSALLNSPGPNSLVPAGQKEMEEKTPRKRFAKTLRLTSEQLKTLNLKPGANTITFSLSATGVAACTARIFVWDHTDQIVISDIDGTITKSDALGHVFTMIGRDWTHLGVAKLYTDICRNGYKIMYLTSRAIGQADSTRDYLKGIKQNDYQLPEGPVIMSPDRLMASLHREVIMRKPEVFKMACLRDIQRLFGTHNAFYAGFGNRITDALSYRSVNVPSSRIFTIDSSGEVKMELLELAGYKSSYIHMTDLVDQMFPPINRKWAPEFTDFNYWKAPIADIALPDLAPPSPALSARSDTSNQSTLARLRNFSLVSSRQTSRMSLPPPAIDSSESKTSQGRKDVHLRQMSSLERLSSTLASLRQTASMVSSPGTLTPTSEDSGSEDDDEDLDVEKGTRHRRRRRRSVSSMPGSLPGSSSSDEDIQFGVDDSEHEGDGCGYDGENEEEAAEEAFDEDFLATGEMESVPFL</sequence>
<dbReference type="PANTHER" id="PTHR12181">
    <property type="entry name" value="LIPIN"/>
    <property type="match status" value="1"/>
</dbReference>
<proteinExistence type="inferred from homology"/>
<gene>
    <name evidence="8" type="ORF">PHLCEN_2v4660</name>
</gene>
<evidence type="ECO:0000256" key="3">
    <source>
        <dbReference type="ARBA" id="ARBA00012638"/>
    </source>
</evidence>
<keyword evidence="9" id="KW-1185">Reference proteome</keyword>
<evidence type="ECO:0000256" key="2">
    <source>
        <dbReference type="ARBA" id="ARBA00005476"/>
    </source>
</evidence>
<dbReference type="EMBL" id="MLYV02000468">
    <property type="protein sequence ID" value="PSR93765.1"/>
    <property type="molecule type" value="Genomic_DNA"/>
</dbReference>
<feature type="compositionally biased region" description="Acidic residues" evidence="6">
    <location>
        <begin position="1069"/>
        <end position="1079"/>
    </location>
</feature>
<comment type="cofactor">
    <cofactor evidence="1">
        <name>Mg(2+)</name>
        <dbReference type="ChEBI" id="CHEBI:18420"/>
    </cofactor>
</comment>
<dbReference type="GO" id="GO:0019432">
    <property type="term" value="P:triglyceride biosynthetic process"/>
    <property type="evidence" value="ECO:0007669"/>
    <property type="project" value="TreeGrafter"/>
</dbReference>
<dbReference type="SMART" id="SM00775">
    <property type="entry name" value="LNS2"/>
    <property type="match status" value="1"/>
</dbReference>
<feature type="compositionally biased region" description="Basic and acidic residues" evidence="6">
    <location>
        <begin position="608"/>
        <end position="620"/>
    </location>
</feature>
<dbReference type="InterPro" id="IPR023214">
    <property type="entry name" value="HAD_sf"/>
</dbReference>
<dbReference type="OrthoDB" id="4567at2759"/>
<dbReference type="InterPro" id="IPR026058">
    <property type="entry name" value="LIPIN"/>
</dbReference>
<feature type="region of interest" description="Disordered" evidence="6">
    <location>
        <begin position="120"/>
        <end position="159"/>
    </location>
</feature>
<dbReference type="Gene3D" id="3.40.50.1000">
    <property type="entry name" value="HAD superfamily/HAD-like"/>
    <property type="match status" value="1"/>
</dbReference>
<feature type="region of interest" description="Disordered" evidence="6">
    <location>
        <begin position="654"/>
        <end position="718"/>
    </location>
</feature>
<dbReference type="Pfam" id="PF04571">
    <property type="entry name" value="Lipin_N"/>
    <property type="match status" value="1"/>
</dbReference>
<dbReference type="FunFam" id="3.40.50.1000:FF:000063">
    <property type="entry name" value="Nuclear elongation and deformation protein"/>
    <property type="match status" value="1"/>
</dbReference>
<name>A0A2R6PMW6_9APHY</name>
<feature type="region of interest" description="Disordered" evidence="6">
    <location>
        <begin position="177"/>
        <end position="208"/>
    </location>
</feature>
<feature type="compositionally biased region" description="Basic residues" evidence="6">
    <location>
        <begin position="1084"/>
        <end position="1093"/>
    </location>
</feature>
<dbReference type="Pfam" id="PF08235">
    <property type="entry name" value="LNS2"/>
    <property type="match status" value="1"/>
</dbReference>
<dbReference type="Proteomes" id="UP000186601">
    <property type="component" value="Unassembled WGS sequence"/>
</dbReference>
<dbReference type="InterPro" id="IPR007651">
    <property type="entry name" value="Lipin_N"/>
</dbReference>
<reference evidence="8 9" key="1">
    <citation type="submission" date="2018-02" db="EMBL/GenBank/DDBJ databases">
        <title>Genome sequence of the basidiomycete white-rot fungus Phlebia centrifuga.</title>
        <authorList>
            <person name="Granchi Z."/>
            <person name="Peng M."/>
            <person name="de Vries R.P."/>
            <person name="Hilden K."/>
            <person name="Makela M.R."/>
            <person name="Grigoriev I."/>
            <person name="Riley R."/>
        </authorList>
    </citation>
    <scope>NUCLEOTIDE SEQUENCE [LARGE SCALE GENOMIC DNA]</scope>
    <source>
        <strain evidence="8 9">FBCC195</strain>
    </source>
</reference>
<feature type="compositionally biased region" description="Polar residues" evidence="6">
    <location>
        <begin position="127"/>
        <end position="136"/>
    </location>
</feature>
<dbReference type="GO" id="GO:0009062">
    <property type="term" value="P:fatty acid catabolic process"/>
    <property type="evidence" value="ECO:0007669"/>
    <property type="project" value="TreeGrafter"/>
</dbReference>
<dbReference type="GO" id="GO:0005634">
    <property type="term" value="C:nucleus"/>
    <property type="evidence" value="ECO:0007669"/>
    <property type="project" value="TreeGrafter"/>
</dbReference>
<feature type="compositionally biased region" description="Polar residues" evidence="6">
    <location>
        <begin position="448"/>
        <end position="460"/>
    </location>
</feature>
<feature type="region of interest" description="Disordered" evidence="6">
    <location>
        <begin position="608"/>
        <end position="642"/>
    </location>
</feature>
<feature type="compositionally biased region" description="Polar residues" evidence="6">
    <location>
        <begin position="1052"/>
        <end position="1065"/>
    </location>
</feature>
<evidence type="ECO:0000256" key="6">
    <source>
        <dbReference type="SAM" id="MobiDB-lite"/>
    </source>
</evidence>